<keyword evidence="4" id="KW-1185">Reference proteome</keyword>
<gene>
    <name evidence="3" type="ORF">MF646_18090</name>
</gene>
<dbReference type="RefSeq" id="WP_250097916.1">
    <property type="nucleotide sequence ID" value="NZ_JAKRYL010000022.1"/>
</dbReference>
<accession>A0A9X2I766</accession>
<comment type="caution">
    <text evidence="3">The sequence shown here is derived from an EMBL/GenBank/DDBJ whole genome shotgun (WGS) entry which is preliminary data.</text>
</comment>
<dbReference type="EMBL" id="JAKRYL010000022">
    <property type="protein sequence ID" value="MCL7749033.1"/>
    <property type="molecule type" value="Genomic_DNA"/>
</dbReference>
<dbReference type="InterPro" id="IPR006976">
    <property type="entry name" value="VanZ-like"/>
</dbReference>
<dbReference type="NCBIfam" id="NF037970">
    <property type="entry name" value="vanZ_1"/>
    <property type="match status" value="1"/>
</dbReference>
<evidence type="ECO:0000313" key="3">
    <source>
        <dbReference type="EMBL" id="MCL7749033.1"/>
    </source>
</evidence>
<proteinExistence type="predicted"/>
<feature type="transmembrane region" description="Helical" evidence="1">
    <location>
        <begin position="120"/>
        <end position="142"/>
    </location>
</feature>
<dbReference type="Proteomes" id="UP001139150">
    <property type="component" value="Unassembled WGS sequence"/>
</dbReference>
<keyword evidence="1" id="KW-0472">Membrane</keyword>
<evidence type="ECO:0000256" key="1">
    <source>
        <dbReference type="SAM" id="Phobius"/>
    </source>
</evidence>
<feature type="transmembrane region" description="Helical" evidence="1">
    <location>
        <begin position="189"/>
        <end position="208"/>
    </location>
</feature>
<evidence type="ECO:0000313" key="4">
    <source>
        <dbReference type="Proteomes" id="UP001139150"/>
    </source>
</evidence>
<reference evidence="3" key="1">
    <citation type="submission" date="2022-02" db="EMBL/GenBank/DDBJ databases">
        <title>Halalkalibacter sp. nov. isolated from Lonar Lake, India.</title>
        <authorList>
            <person name="Joshi A."/>
            <person name="Thite S."/>
            <person name="Lodha T."/>
        </authorList>
    </citation>
    <scope>NUCLEOTIDE SEQUENCE</scope>
    <source>
        <strain evidence="3">MEB205</strain>
    </source>
</reference>
<name>A0A9X2I766_9BACI</name>
<organism evidence="3 4">
    <name type="scientific">Halalkalibacter alkaliphilus</name>
    <dbReference type="NCBI Taxonomy" id="2917993"/>
    <lineage>
        <taxon>Bacteria</taxon>
        <taxon>Bacillati</taxon>
        <taxon>Bacillota</taxon>
        <taxon>Bacilli</taxon>
        <taxon>Bacillales</taxon>
        <taxon>Bacillaceae</taxon>
        <taxon>Halalkalibacter</taxon>
    </lineage>
</organism>
<evidence type="ECO:0000259" key="2">
    <source>
        <dbReference type="Pfam" id="PF04892"/>
    </source>
</evidence>
<keyword evidence="1" id="KW-0812">Transmembrane</keyword>
<dbReference type="AlphaFoldDB" id="A0A9X2I766"/>
<keyword evidence="1" id="KW-1133">Transmembrane helix</keyword>
<feature type="transmembrane region" description="Helical" evidence="1">
    <location>
        <begin position="84"/>
        <end position="108"/>
    </location>
</feature>
<feature type="transmembrane region" description="Helical" evidence="1">
    <location>
        <begin position="254"/>
        <end position="274"/>
    </location>
</feature>
<sequence>MKKWLKIVVFYWLPVLFVAAMIFTASSQPYEQQDIRPYISQATDLEKMKEMYNQLKVEHVQHRLYVEENGFKRTLQVIVDRWKVLVFIIGIATALAFVTIVTYVIKAVRKHGYKQVGKASGFVAILIAISGVLAFLGMLFAFRIEELLIIMKNQLTNGRAQSILEGIRFQYAGNEISVERLGFESFIEFLIRKGAHFGFFFLLGFLTYRALWASGCMKKLSYFGSLLFVLLYAISDEIHQAFTPNRTPLVQDVILDFSGGLTGVTLAFILYMVISVNKKKAESQKPLQIKSRMDRRKFKG</sequence>
<protein>
    <submittedName>
        <fullName evidence="3">VanZ family protein</fullName>
    </submittedName>
</protein>
<feature type="domain" description="VanZ-like" evidence="2">
    <location>
        <begin position="180"/>
        <end position="270"/>
    </location>
</feature>
<feature type="transmembrane region" description="Helical" evidence="1">
    <location>
        <begin position="220"/>
        <end position="242"/>
    </location>
</feature>
<dbReference type="Pfam" id="PF04892">
    <property type="entry name" value="VanZ"/>
    <property type="match status" value="1"/>
</dbReference>